<dbReference type="AlphaFoldDB" id="A0AAV6UR49"/>
<gene>
    <name evidence="1" type="ORF">JTE90_005418</name>
</gene>
<reference evidence="1 2" key="1">
    <citation type="journal article" date="2022" name="Nat. Ecol. Evol.">
        <title>A masculinizing supergene underlies an exaggerated male reproductive morph in a spider.</title>
        <authorList>
            <person name="Hendrickx F."/>
            <person name="De Corte Z."/>
            <person name="Sonet G."/>
            <person name="Van Belleghem S.M."/>
            <person name="Kostlbacher S."/>
            <person name="Vangestel C."/>
        </authorList>
    </citation>
    <scope>NUCLEOTIDE SEQUENCE [LARGE SCALE GENOMIC DNA]</scope>
    <source>
        <strain evidence="1">W744_W776</strain>
    </source>
</reference>
<dbReference type="EMBL" id="JAFNEN010000314">
    <property type="protein sequence ID" value="KAG8186065.1"/>
    <property type="molecule type" value="Genomic_DNA"/>
</dbReference>
<comment type="caution">
    <text evidence="1">The sequence shown here is derived from an EMBL/GenBank/DDBJ whole genome shotgun (WGS) entry which is preliminary data.</text>
</comment>
<sequence>MERVGAVRNGPGHSWLGEDQTIMAPLALNHWVTNKNKNEHIHRGVKTGRDNRGRMRIITHPLLITLVNGSAPRFCRSTTLLR</sequence>
<evidence type="ECO:0000313" key="2">
    <source>
        <dbReference type="Proteomes" id="UP000827092"/>
    </source>
</evidence>
<dbReference type="Proteomes" id="UP000827092">
    <property type="component" value="Unassembled WGS sequence"/>
</dbReference>
<organism evidence="1 2">
    <name type="scientific">Oedothorax gibbosus</name>
    <dbReference type="NCBI Taxonomy" id="931172"/>
    <lineage>
        <taxon>Eukaryota</taxon>
        <taxon>Metazoa</taxon>
        <taxon>Ecdysozoa</taxon>
        <taxon>Arthropoda</taxon>
        <taxon>Chelicerata</taxon>
        <taxon>Arachnida</taxon>
        <taxon>Araneae</taxon>
        <taxon>Araneomorphae</taxon>
        <taxon>Entelegynae</taxon>
        <taxon>Araneoidea</taxon>
        <taxon>Linyphiidae</taxon>
        <taxon>Erigoninae</taxon>
        <taxon>Oedothorax</taxon>
    </lineage>
</organism>
<accession>A0AAV6UR49</accession>
<keyword evidence="2" id="KW-1185">Reference proteome</keyword>
<proteinExistence type="predicted"/>
<evidence type="ECO:0000313" key="1">
    <source>
        <dbReference type="EMBL" id="KAG8186065.1"/>
    </source>
</evidence>
<protein>
    <submittedName>
        <fullName evidence="1">Uncharacterized protein</fullName>
    </submittedName>
</protein>
<name>A0AAV6UR49_9ARAC</name>